<organism evidence="2 3">
    <name type="scientific">Aestuariispira insulae</name>
    <dbReference type="NCBI Taxonomy" id="1461337"/>
    <lineage>
        <taxon>Bacteria</taxon>
        <taxon>Pseudomonadati</taxon>
        <taxon>Pseudomonadota</taxon>
        <taxon>Alphaproteobacteria</taxon>
        <taxon>Rhodospirillales</taxon>
        <taxon>Kiloniellaceae</taxon>
        <taxon>Aestuariispira</taxon>
    </lineage>
</organism>
<dbReference type="RefSeq" id="WP_115934717.1">
    <property type="nucleotide sequence ID" value="NZ_QRDW01000001.1"/>
</dbReference>
<gene>
    <name evidence="2" type="ORF">DFP90_101383</name>
</gene>
<dbReference type="EMBL" id="QRDW01000001">
    <property type="protein sequence ID" value="RED53592.1"/>
    <property type="molecule type" value="Genomic_DNA"/>
</dbReference>
<sequence length="221" mass="23656">MTHAIDLKVAELLSSRLCHELVGSAGAIGNGIELIQDSLEDREGLNGTIGPDDEMQLDALKLVEQSAQQVISRLKFYRMAYGFAGHQASNIAELRSIAQSFVGDGKVRLSWPLPPIVPDLRDGDGKLVLNLIAMAVEGLPRGGEIEVVMDETALILTLTGDDCNLHQDLQAATDIAAPVDTLTARTVHGFWTALLADKAGRRIEIGAPSANRLVIQASLVD</sequence>
<evidence type="ECO:0000313" key="3">
    <source>
        <dbReference type="Proteomes" id="UP000256845"/>
    </source>
</evidence>
<reference evidence="2 3" key="1">
    <citation type="submission" date="2018-07" db="EMBL/GenBank/DDBJ databases">
        <title>Genomic Encyclopedia of Type Strains, Phase III (KMG-III): the genomes of soil and plant-associated and newly described type strains.</title>
        <authorList>
            <person name="Whitman W."/>
        </authorList>
    </citation>
    <scope>NUCLEOTIDE SEQUENCE [LARGE SCALE GENOMIC DNA]</scope>
    <source>
        <strain evidence="2 3">CECT 8488</strain>
    </source>
</reference>
<evidence type="ECO:0000313" key="2">
    <source>
        <dbReference type="EMBL" id="RED53592.1"/>
    </source>
</evidence>
<dbReference type="Gene3D" id="1.10.287.130">
    <property type="match status" value="1"/>
</dbReference>
<protein>
    <submittedName>
        <fullName evidence="2">Histidine phosphotransferase ChpT</fullName>
    </submittedName>
</protein>
<comment type="caution">
    <text evidence="2">The sequence shown here is derived from an EMBL/GenBank/DDBJ whole genome shotgun (WGS) entry which is preliminary data.</text>
</comment>
<keyword evidence="3" id="KW-1185">Reference proteome</keyword>
<keyword evidence="2" id="KW-0808">Transferase</keyword>
<dbReference type="OrthoDB" id="9803702at2"/>
<accession>A0A3D9HVS4</accession>
<name>A0A3D9HVS4_9PROT</name>
<dbReference type="Gene3D" id="3.30.565.10">
    <property type="entry name" value="Histidine kinase-like ATPase, C-terminal domain"/>
    <property type="match status" value="1"/>
</dbReference>
<feature type="domain" description="Histidine phosphotransferase ChpT C-terminal" evidence="1">
    <location>
        <begin position="92"/>
        <end position="207"/>
    </location>
</feature>
<dbReference type="InterPro" id="IPR018762">
    <property type="entry name" value="ChpT_C"/>
</dbReference>
<evidence type="ECO:0000259" key="1">
    <source>
        <dbReference type="Pfam" id="PF10090"/>
    </source>
</evidence>
<dbReference type="Proteomes" id="UP000256845">
    <property type="component" value="Unassembled WGS sequence"/>
</dbReference>
<proteinExistence type="predicted"/>
<dbReference type="InterPro" id="IPR036890">
    <property type="entry name" value="HATPase_C_sf"/>
</dbReference>
<dbReference type="AlphaFoldDB" id="A0A3D9HVS4"/>
<dbReference type="GO" id="GO:0016740">
    <property type="term" value="F:transferase activity"/>
    <property type="evidence" value="ECO:0007669"/>
    <property type="project" value="UniProtKB-KW"/>
</dbReference>
<dbReference type="Pfam" id="PF10090">
    <property type="entry name" value="HPTransfase"/>
    <property type="match status" value="1"/>
</dbReference>